<evidence type="ECO:0000313" key="2">
    <source>
        <dbReference type="EMBL" id="MBX35382.1"/>
    </source>
</evidence>
<reference evidence="2" key="1">
    <citation type="submission" date="2018-02" db="EMBL/GenBank/DDBJ databases">
        <title>Rhizophora mucronata_Transcriptome.</title>
        <authorList>
            <person name="Meera S.P."/>
            <person name="Sreeshan A."/>
            <person name="Augustine A."/>
        </authorList>
    </citation>
    <scope>NUCLEOTIDE SEQUENCE</scope>
    <source>
        <tissue evidence="2">Leaf</tissue>
    </source>
</reference>
<keyword evidence="1" id="KW-1133">Transmembrane helix</keyword>
<feature type="transmembrane region" description="Helical" evidence="1">
    <location>
        <begin position="29"/>
        <end position="54"/>
    </location>
</feature>
<accession>A0A2P2MYT4</accession>
<protein>
    <submittedName>
        <fullName evidence="2">Uncharacterized protein</fullName>
    </submittedName>
</protein>
<dbReference type="EMBL" id="GGEC01054898">
    <property type="protein sequence ID" value="MBX35382.1"/>
    <property type="molecule type" value="Transcribed_RNA"/>
</dbReference>
<keyword evidence="1" id="KW-0472">Membrane</keyword>
<evidence type="ECO:0000256" key="1">
    <source>
        <dbReference type="SAM" id="Phobius"/>
    </source>
</evidence>
<name>A0A2P2MYT4_RHIMU</name>
<sequence>MTRMESYQDGSLAGIHAPGMESRALLEGLLGLILLVVILLELSLSTLCFLWTCYLF</sequence>
<proteinExistence type="predicted"/>
<dbReference type="AlphaFoldDB" id="A0A2P2MYT4"/>
<organism evidence="2">
    <name type="scientific">Rhizophora mucronata</name>
    <name type="common">Asiatic mangrove</name>
    <dbReference type="NCBI Taxonomy" id="61149"/>
    <lineage>
        <taxon>Eukaryota</taxon>
        <taxon>Viridiplantae</taxon>
        <taxon>Streptophyta</taxon>
        <taxon>Embryophyta</taxon>
        <taxon>Tracheophyta</taxon>
        <taxon>Spermatophyta</taxon>
        <taxon>Magnoliopsida</taxon>
        <taxon>eudicotyledons</taxon>
        <taxon>Gunneridae</taxon>
        <taxon>Pentapetalae</taxon>
        <taxon>rosids</taxon>
        <taxon>fabids</taxon>
        <taxon>Malpighiales</taxon>
        <taxon>Rhizophoraceae</taxon>
        <taxon>Rhizophora</taxon>
    </lineage>
</organism>
<keyword evidence="1" id="KW-0812">Transmembrane</keyword>